<keyword evidence="6 11" id="KW-0378">Hydrolase</keyword>
<dbReference type="Gene3D" id="3.40.50.1820">
    <property type="entry name" value="alpha/beta hydrolase"/>
    <property type="match status" value="1"/>
</dbReference>
<evidence type="ECO:0000313" key="12">
    <source>
        <dbReference type="Proteomes" id="UP001152320"/>
    </source>
</evidence>
<organism evidence="11 12">
    <name type="scientific">Holothuria leucospilota</name>
    <name type="common">Black long sea cucumber</name>
    <name type="synonym">Mertensiothuria leucospilota</name>
    <dbReference type="NCBI Taxonomy" id="206669"/>
    <lineage>
        <taxon>Eukaryota</taxon>
        <taxon>Metazoa</taxon>
        <taxon>Echinodermata</taxon>
        <taxon>Eleutherozoa</taxon>
        <taxon>Echinozoa</taxon>
        <taxon>Holothuroidea</taxon>
        <taxon>Aspidochirotacea</taxon>
        <taxon>Aspidochirotida</taxon>
        <taxon>Holothuriidae</taxon>
        <taxon>Holothuria</taxon>
    </lineage>
</organism>
<comment type="subcellular location">
    <subcellularLocation>
        <location evidence="1">Endoplasmic reticulum</location>
    </subcellularLocation>
    <subcellularLocation>
        <location evidence="2">Lipid droplet</location>
    </subcellularLocation>
</comment>
<dbReference type="GO" id="GO:0019915">
    <property type="term" value="P:lipid storage"/>
    <property type="evidence" value="ECO:0007669"/>
    <property type="project" value="InterPro"/>
</dbReference>
<dbReference type="Pfam" id="PF10230">
    <property type="entry name" value="LIDHydrolase"/>
    <property type="match status" value="1"/>
</dbReference>
<reference evidence="11" key="1">
    <citation type="submission" date="2021-10" db="EMBL/GenBank/DDBJ databases">
        <title>Tropical sea cucumber genome reveals ecological adaptation and Cuvierian tubules defense mechanism.</title>
        <authorList>
            <person name="Chen T."/>
        </authorList>
    </citation>
    <scope>NUCLEOTIDE SEQUENCE</scope>
    <source>
        <strain evidence="11">Nanhai2018</strain>
        <tissue evidence="11">Muscle</tissue>
    </source>
</reference>
<evidence type="ECO:0000256" key="7">
    <source>
        <dbReference type="ARBA" id="ARBA00022824"/>
    </source>
</evidence>
<dbReference type="SUPFAM" id="SSF53474">
    <property type="entry name" value="alpha/beta-Hydrolases"/>
    <property type="match status" value="1"/>
</dbReference>
<comment type="similarity">
    <text evidence="3">Belongs to the AB hydrolase superfamily. LDAH family.</text>
</comment>
<evidence type="ECO:0000313" key="11">
    <source>
        <dbReference type="EMBL" id="KAJ8020989.1"/>
    </source>
</evidence>
<dbReference type="InterPro" id="IPR019363">
    <property type="entry name" value="LDAH"/>
</dbReference>
<dbReference type="GO" id="GO:0005811">
    <property type="term" value="C:lipid droplet"/>
    <property type="evidence" value="ECO:0007669"/>
    <property type="project" value="UniProtKB-SubCell"/>
</dbReference>
<dbReference type="InterPro" id="IPR029058">
    <property type="entry name" value="AB_hydrolase_fold"/>
</dbReference>
<dbReference type="GO" id="GO:0034389">
    <property type="term" value="P:lipid droplet organization"/>
    <property type="evidence" value="ECO:0007669"/>
    <property type="project" value="UniProtKB-ARBA"/>
</dbReference>
<evidence type="ECO:0000256" key="1">
    <source>
        <dbReference type="ARBA" id="ARBA00004240"/>
    </source>
</evidence>
<protein>
    <recommendedName>
        <fullName evidence="4">Lipid droplet-associated hydrolase</fullName>
        <ecNumber evidence="9">3.1.1.13</ecNumber>
    </recommendedName>
    <alternativeName>
        <fullName evidence="8">Lipid droplet-associated serine hydrolase</fullName>
    </alternativeName>
</protein>
<proteinExistence type="inferred from homology"/>
<sequence>MRFITPPVYSMQYSTDNSMASKTASCLVRNFILVRGIPTCLVKAGEVEEKEKSRTSAQTLFLIIPGNPGVVDFYDKFQTELFSLSEGAVPVWGVSHAGHMELPKDMKSDEGDLYDLEDQINHKIAFIEDHVPENTQLILIGHSIGCYIILEIMRRKPKLQIQKGLLLFPTIERMASTPNGIFAKPLALYFRWVAFLFCSLAYYLPTSVKQYLLGLHLSGKNMNPTAPASAVTLFNPHCLNNLIYMGGLEMLQVTEPDVLTIEKNLERLMFYYGRTDKWCPIEFYEDMKNKFPEGNILLDSKGMNHAFCLKSSCEMAEVIWNWMKKEV</sequence>
<evidence type="ECO:0000256" key="2">
    <source>
        <dbReference type="ARBA" id="ARBA00004502"/>
    </source>
</evidence>
<evidence type="ECO:0000256" key="9">
    <source>
        <dbReference type="ARBA" id="ARBA00039150"/>
    </source>
</evidence>
<comment type="catalytic activity">
    <reaction evidence="10">
        <text>a cholesterol ester + H2O = cholesterol + a fatty acid + H(+)</text>
        <dbReference type="Rhea" id="RHEA:36403"/>
        <dbReference type="ChEBI" id="CHEBI:15377"/>
        <dbReference type="ChEBI" id="CHEBI:15378"/>
        <dbReference type="ChEBI" id="CHEBI:16113"/>
        <dbReference type="ChEBI" id="CHEBI:17002"/>
        <dbReference type="ChEBI" id="CHEBI:28868"/>
        <dbReference type="EC" id="3.1.1.13"/>
    </reaction>
    <physiologicalReaction direction="left-to-right" evidence="10">
        <dbReference type="Rhea" id="RHEA:36404"/>
    </physiologicalReaction>
</comment>
<name>A0A9Q1BDA6_HOLLE</name>
<keyword evidence="12" id="KW-1185">Reference proteome</keyword>
<dbReference type="PANTHER" id="PTHR13390">
    <property type="entry name" value="LIPASE"/>
    <property type="match status" value="1"/>
</dbReference>
<dbReference type="GO" id="GO:0004771">
    <property type="term" value="F:sterol ester esterase activity"/>
    <property type="evidence" value="ECO:0007669"/>
    <property type="project" value="UniProtKB-EC"/>
</dbReference>
<dbReference type="Proteomes" id="UP001152320">
    <property type="component" value="Chromosome 22"/>
</dbReference>
<accession>A0A9Q1BDA6</accession>
<evidence type="ECO:0000256" key="4">
    <source>
        <dbReference type="ARBA" id="ARBA00019242"/>
    </source>
</evidence>
<keyword evidence="7" id="KW-0256">Endoplasmic reticulum</keyword>
<comment type="caution">
    <text evidence="11">The sequence shown here is derived from an EMBL/GenBank/DDBJ whole genome shotgun (WGS) entry which is preliminary data.</text>
</comment>
<dbReference type="EC" id="3.1.1.13" evidence="9"/>
<evidence type="ECO:0000256" key="8">
    <source>
        <dbReference type="ARBA" id="ARBA00031924"/>
    </source>
</evidence>
<evidence type="ECO:0000256" key="10">
    <source>
        <dbReference type="ARBA" id="ARBA00049527"/>
    </source>
</evidence>
<dbReference type="PANTHER" id="PTHR13390:SF0">
    <property type="entry name" value="LIPID DROPLET-ASSOCIATED HYDROLASE"/>
    <property type="match status" value="1"/>
</dbReference>
<dbReference type="AlphaFoldDB" id="A0A9Q1BDA6"/>
<keyword evidence="5" id="KW-0551">Lipid droplet</keyword>
<dbReference type="FunFam" id="3.40.50.1820:FF:000068">
    <property type="entry name" value="Lipid droplet associated hydrolase"/>
    <property type="match status" value="1"/>
</dbReference>
<dbReference type="GO" id="GO:0005783">
    <property type="term" value="C:endoplasmic reticulum"/>
    <property type="evidence" value="ECO:0007669"/>
    <property type="project" value="UniProtKB-SubCell"/>
</dbReference>
<evidence type="ECO:0000256" key="6">
    <source>
        <dbReference type="ARBA" id="ARBA00022801"/>
    </source>
</evidence>
<evidence type="ECO:0000256" key="3">
    <source>
        <dbReference type="ARBA" id="ARBA00008300"/>
    </source>
</evidence>
<gene>
    <name evidence="11" type="ORF">HOLleu_40737</name>
</gene>
<dbReference type="OrthoDB" id="448051at2759"/>
<evidence type="ECO:0000256" key="5">
    <source>
        <dbReference type="ARBA" id="ARBA00022677"/>
    </source>
</evidence>
<dbReference type="EMBL" id="JAIZAY010000022">
    <property type="protein sequence ID" value="KAJ8020989.1"/>
    <property type="molecule type" value="Genomic_DNA"/>
</dbReference>